<sequence>SGSVFGVFFLLAYKMMMPTYKRYIFLASHIFCIASMLVLSFNAVVILNDILKFPNGTIGIMDELMEKEVKLLNKKVDYHHKLVPLRTEGQLAGSKQHTKFSCCGAYSTNITTIIHRTETKYLRYLHNDTCSDAKQLEFQDDCKNSESCFYRYARNYGNRVVLFLFFTLTSMISAAVTVWVVYKQDRKDAEAELFEKSARPAMTPPPAVQVVLSKPTTPTSPIQSPIDMPQL</sequence>
<protein>
    <recommendedName>
        <fullName evidence="5">Tetraspannin</fullName>
    </recommendedName>
</protein>
<keyword evidence="2" id="KW-0472">Membrane</keyword>
<keyword evidence="2" id="KW-0812">Transmembrane</keyword>
<proteinExistence type="predicted"/>
<feature type="transmembrane region" description="Helical" evidence="2">
    <location>
        <begin position="23"/>
        <end position="47"/>
    </location>
</feature>
<feature type="non-terminal residue" evidence="3">
    <location>
        <position position="1"/>
    </location>
</feature>
<organism evidence="3 4">
    <name type="scientific">Pristionchus entomophagus</name>
    <dbReference type="NCBI Taxonomy" id="358040"/>
    <lineage>
        <taxon>Eukaryota</taxon>
        <taxon>Metazoa</taxon>
        <taxon>Ecdysozoa</taxon>
        <taxon>Nematoda</taxon>
        <taxon>Chromadorea</taxon>
        <taxon>Rhabditida</taxon>
        <taxon>Rhabditina</taxon>
        <taxon>Diplogasteromorpha</taxon>
        <taxon>Diplogasteroidea</taxon>
        <taxon>Neodiplogasteridae</taxon>
        <taxon>Pristionchus</taxon>
    </lineage>
</organism>
<keyword evidence="4" id="KW-1185">Reference proteome</keyword>
<dbReference type="AlphaFoldDB" id="A0AAV5UG29"/>
<name>A0AAV5UG29_9BILA</name>
<evidence type="ECO:0000256" key="1">
    <source>
        <dbReference type="SAM" id="MobiDB-lite"/>
    </source>
</evidence>
<evidence type="ECO:0008006" key="5">
    <source>
        <dbReference type="Google" id="ProtNLM"/>
    </source>
</evidence>
<reference evidence="3" key="1">
    <citation type="submission" date="2023-10" db="EMBL/GenBank/DDBJ databases">
        <title>Genome assembly of Pristionchus species.</title>
        <authorList>
            <person name="Yoshida K."/>
            <person name="Sommer R.J."/>
        </authorList>
    </citation>
    <scope>NUCLEOTIDE SEQUENCE</scope>
    <source>
        <strain evidence="3">RS0144</strain>
    </source>
</reference>
<gene>
    <name evidence="3" type="ORF">PENTCL1PPCAC_27498</name>
</gene>
<feature type="region of interest" description="Disordered" evidence="1">
    <location>
        <begin position="205"/>
        <end position="231"/>
    </location>
</feature>
<feature type="compositionally biased region" description="Low complexity" evidence="1">
    <location>
        <begin position="215"/>
        <end position="231"/>
    </location>
</feature>
<dbReference type="Proteomes" id="UP001432027">
    <property type="component" value="Unassembled WGS sequence"/>
</dbReference>
<evidence type="ECO:0000256" key="2">
    <source>
        <dbReference type="SAM" id="Phobius"/>
    </source>
</evidence>
<evidence type="ECO:0000313" key="3">
    <source>
        <dbReference type="EMBL" id="GMT05324.1"/>
    </source>
</evidence>
<comment type="caution">
    <text evidence="3">The sequence shown here is derived from an EMBL/GenBank/DDBJ whole genome shotgun (WGS) entry which is preliminary data.</text>
</comment>
<dbReference type="EMBL" id="BTSX01000006">
    <property type="protein sequence ID" value="GMT05324.1"/>
    <property type="molecule type" value="Genomic_DNA"/>
</dbReference>
<accession>A0AAV5UG29</accession>
<keyword evidence="2" id="KW-1133">Transmembrane helix</keyword>
<feature type="transmembrane region" description="Helical" evidence="2">
    <location>
        <begin position="160"/>
        <end position="182"/>
    </location>
</feature>
<evidence type="ECO:0000313" key="4">
    <source>
        <dbReference type="Proteomes" id="UP001432027"/>
    </source>
</evidence>